<reference evidence="4 5" key="1">
    <citation type="submission" date="2019-08" db="EMBL/GenBank/DDBJ databases">
        <title>Genome of Aequorivita antarctica SW49 (type strain).</title>
        <authorList>
            <person name="Bowman J.P."/>
        </authorList>
    </citation>
    <scope>NUCLEOTIDE SEQUENCE [LARGE SCALE GENOMIC DNA]</scope>
    <source>
        <strain evidence="4 5">SW49</strain>
    </source>
</reference>
<keyword evidence="1 4" id="KW-0808">Transferase</keyword>
<protein>
    <submittedName>
        <fullName evidence="4">Glycosyltransferase</fullName>
    </submittedName>
</protein>
<evidence type="ECO:0000259" key="3">
    <source>
        <dbReference type="Pfam" id="PF02709"/>
    </source>
</evidence>
<comment type="caution">
    <text evidence="4">The sequence shown here is derived from an EMBL/GenBank/DDBJ whole genome shotgun (WGS) entry which is preliminary data.</text>
</comment>
<feature type="domain" description="Glycosyltransferase 2-like" evidence="2">
    <location>
        <begin position="281"/>
        <end position="379"/>
    </location>
</feature>
<dbReference type="Pfam" id="PF02709">
    <property type="entry name" value="Glyco_transf_7C"/>
    <property type="match status" value="1"/>
</dbReference>
<dbReference type="InterPro" id="IPR050834">
    <property type="entry name" value="Glycosyltransf_2"/>
</dbReference>
<gene>
    <name evidence="4" type="ORF">ESU54_11595</name>
</gene>
<proteinExistence type="predicted"/>
<feature type="domain" description="Glycosyltransferase 2-like" evidence="2">
    <location>
        <begin position="7"/>
        <end position="115"/>
    </location>
</feature>
<dbReference type="Proteomes" id="UP000321497">
    <property type="component" value="Unassembled WGS sequence"/>
</dbReference>
<dbReference type="PANTHER" id="PTHR43685">
    <property type="entry name" value="GLYCOSYLTRANSFERASE"/>
    <property type="match status" value="1"/>
</dbReference>
<accession>A0A5C6YZ37</accession>
<dbReference type="OrthoDB" id="9801954at2"/>
<dbReference type="Gene3D" id="3.90.550.10">
    <property type="entry name" value="Spore Coat Polysaccharide Biosynthesis Protein SpsA, Chain A"/>
    <property type="match status" value="2"/>
</dbReference>
<keyword evidence="5" id="KW-1185">Reference proteome</keyword>
<dbReference type="GO" id="GO:0016740">
    <property type="term" value="F:transferase activity"/>
    <property type="evidence" value="ECO:0007669"/>
    <property type="project" value="UniProtKB-KW"/>
</dbReference>
<dbReference type="EMBL" id="VORT01000008">
    <property type="protein sequence ID" value="TXD72451.1"/>
    <property type="molecule type" value="Genomic_DNA"/>
</dbReference>
<dbReference type="InterPro" id="IPR029044">
    <property type="entry name" value="Nucleotide-diphossugar_trans"/>
</dbReference>
<evidence type="ECO:0000313" key="4">
    <source>
        <dbReference type="EMBL" id="TXD72451.1"/>
    </source>
</evidence>
<sequence length="561" mass="65210">MKQLDTSIIISTYNSTEWLEKVLYGYNNQTYRQFEVVIADDGSNDETRQLLKRMETEVFYTIVHVWHEDNGFQKSQILNKAIQQCSTEYIIMSDGDCIPRKDFVEQHVKYREEGYFLSGGYFMLPMKISKEISKEDIYSEKCFNVKWLKDQGLNYSFKNNKLHSGPFKASLLNAFTPTNASWNGHNASGWKKDILTINGFDERMQYGGQDRELGERLTNLGIKSKQIRYNAVVLHLDHPRGYKNQQSIEKNLAIRRQTRDQKKKWTPYGIVKNTDTIPYVSVIVSTYNQPEWLQKALWGFEQQLEKNFEIVIADDGSREETKKLIDSFKEKSSLKITHVWQEDHGFQKTKILNKAIVASKGEYLIFTDGDCIPRNDLVSTHLGLSRPGCFLSAGYFKLSMNISKQITKSDIETQRCFNAKWLLKHGLKKTFKINKLTSYGLKEDILNTFTPTSATWDGNNASGWRKDVLTVNGFDERMQYGGEDREMGERLMNYGIKPQQIRYSTVTLHLDHERSYVTKEMFVKNKAIRKVTKQEKRVWTKHGIVKSTNPVSLPKEEILKN</sequence>
<dbReference type="AlphaFoldDB" id="A0A5C6YZ37"/>
<evidence type="ECO:0000313" key="5">
    <source>
        <dbReference type="Proteomes" id="UP000321497"/>
    </source>
</evidence>
<dbReference type="SUPFAM" id="SSF53448">
    <property type="entry name" value="Nucleotide-diphospho-sugar transferases"/>
    <property type="match status" value="2"/>
</dbReference>
<dbReference type="Pfam" id="PF00535">
    <property type="entry name" value="Glycos_transf_2"/>
    <property type="match status" value="2"/>
</dbReference>
<organism evidence="4 5">
    <name type="scientific">Aequorivita antarctica</name>
    <dbReference type="NCBI Taxonomy" id="153266"/>
    <lineage>
        <taxon>Bacteria</taxon>
        <taxon>Pseudomonadati</taxon>
        <taxon>Bacteroidota</taxon>
        <taxon>Flavobacteriia</taxon>
        <taxon>Flavobacteriales</taxon>
        <taxon>Flavobacteriaceae</taxon>
        <taxon>Aequorivita</taxon>
    </lineage>
</organism>
<dbReference type="InterPro" id="IPR027791">
    <property type="entry name" value="Galactosyl_T_C"/>
</dbReference>
<feature type="domain" description="Galactosyltransferase C-terminal" evidence="3">
    <location>
        <begin position="462"/>
        <end position="502"/>
    </location>
</feature>
<dbReference type="CDD" id="cd06420">
    <property type="entry name" value="GT2_Chondriotin_Pol_N"/>
    <property type="match status" value="2"/>
</dbReference>
<dbReference type="PANTHER" id="PTHR43685:SF3">
    <property type="entry name" value="SLR2126 PROTEIN"/>
    <property type="match status" value="1"/>
</dbReference>
<dbReference type="InterPro" id="IPR001173">
    <property type="entry name" value="Glyco_trans_2-like"/>
</dbReference>
<name>A0A5C6YZ37_9FLAO</name>
<evidence type="ECO:0000259" key="2">
    <source>
        <dbReference type="Pfam" id="PF00535"/>
    </source>
</evidence>
<evidence type="ECO:0000256" key="1">
    <source>
        <dbReference type="ARBA" id="ARBA00022679"/>
    </source>
</evidence>